<evidence type="ECO:0000256" key="2">
    <source>
        <dbReference type="ARBA" id="ARBA00005241"/>
    </source>
</evidence>
<feature type="transmembrane region" description="Helical" evidence="7">
    <location>
        <begin position="382"/>
        <end position="399"/>
    </location>
</feature>
<feature type="transmembrane region" description="Helical" evidence="7">
    <location>
        <begin position="144"/>
        <end position="166"/>
    </location>
</feature>
<feature type="transmembrane region" description="Helical" evidence="7">
    <location>
        <begin position="419"/>
        <end position="437"/>
    </location>
</feature>
<dbReference type="SUPFAM" id="SSF103473">
    <property type="entry name" value="MFS general substrate transporter"/>
    <property type="match status" value="1"/>
</dbReference>
<evidence type="ECO:0000256" key="3">
    <source>
        <dbReference type="ARBA" id="ARBA00022692"/>
    </source>
</evidence>
<dbReference type="InterPro" id="IPR036259">
    <property type="entry name" value="MFS_trans_sf"/>
</dbReference>
<evidence type="ECO:0000256" key="6">
    <source>
        <dbReference type="SAM" id="MobiDB-lite"/>
    </source>
</evidence>
<evidence type="ECO:0000256" key="7">
    <source>
        <dbReference type="SAM" id="Phobius"/>
    </source>
</evidence>
<dbReference type="PANTHER" id="PTHR16172:SF2">
    <property type="entry name" value="MAJOR FACILITATOR SUPERFAMILY DOMAIN-CONTAINING PROTEIN 6"/>
    <property type="match status" value="1"/>
</dbReference>
<feature type="transmembrane region" description="Helical" evidence="7">
    <location>
        <begin position="555"/>
        <end position="574"/>
    </location>
</feature>
<dbReference type="GO" id="GO:0016020">
    <property type="term" value="C:membrane"/>
    <property type="evidence" value="ECO:0007669"/>
    <property type="project" value="UniProtKB-SubCell"/>
</dbReference>
<feature type="region of interest" description="Disordered" evidence="6">
    <location>
        <begin position="1"/>
        <end position="46"/>
    </location>
</feature>
<feature type="transmembrane region" description="Helical" evidence="7">
    <location>
        <begin position="698"/>
        <end position="718"/>
    </location>
</feature>
<keyword evidence="5 7" id="KW-0472">Membrane</keyword>
<feature type="transmembrane region" description="Helical" evidence="7">
    <location>
        <begin position="586"/>
        <end position="603"/>
    </location>
</feature>
<protein>
    <submittedName>
        <fullName evidence="9">Major facilitator superfamily domain-containing protein 6-like protein</fullName>
    </submittedName>
</protein>
<dbReference type="AlphaFoldDB" id="A0A131ZT53"/>
<dbReference type="InterPro" id="IPR024989">
    <property type="entry name" value="MFS_assoc_dom"/>
</dbReference>
<feature type="transmembrane region" description="Helical" evidence="7">
    <location>
        <begin position="340"/>
        <end position="361"/>
    </location>
</feature>
<dbReference type="InterPro" id="IPR051717">
    <property type="entry name" value="MFS_MFSD6"/>
</dbReference>
<dbReference type="Gene3D" id="1.20.1250.20">
    <property type="entry name" value="MFS general substrate transporter like domains"/>
    <property type="match status" value="2"/>
</dbReference>
<feature type="compositionally biased region" description="Polar residues" evidence="6">
    <location>
        <begin position="16"/>
        <end position="30"/>
    </location>
</feature>
<dbReference type="OrthoDB" id="5989317at2759"/>
<feature type="transmembrane region" description="Helical" evidence="7">
    <location>
        <begin position="522"/>
        <end position="543"/>
    </location>
</feature>
<keyword evidence="3 7" id="KW-0812">Transmembrane</keyword>
<sequence>MSIQFPRGKFDDHSMMDSSWTTGDQWNSIDQSQQRQPQQFYDNRDGWNITTNEGADQMNSINTQISMDNVENIPVTETIGAAASRRQQERTPPFSFITNPMINRILITINPFLIISKLFYFFFYSAFGSLFPLMAVYFKQLGMNPIQAGTLVGIRPFVEFIAAPFWSSIADRFHKSKAILLFSLGCWIVFTFAMAFIRPPASACVIFNETHHILYTPYSDQQQDDEIYSDSSTVWPNIEMTTVSDVENNSYPTSLVPHQPLEEDRMISSDIGLTRKFYKRDVDSVQRSINTKHRLPPNHVVGKSPLTVEYTLNYDQDKHISYLSPPFSTIVYKLDDVKEVFFLLLLLVLLGEFFSAPAITLADQATLNYLGEDTDKYGQQRMYGSFGWGITMLLVGMALDNSTKFKDHPCGPHSGERNYVTCFSIFAFLMSCAFLIATKFRFEESPEYSNEIQLSAYEQQETTGPKPWQNTAPAINIPKEFKENRKGEIIDRWKSAVFAQRTRALPSWVAVLRSTLNNWRKIAFLLVVWLMGFGVGLVFTFLFWHLQDLGGTPTLYGYASVINHISEIGAYFFSIDLIQRFGHTKVLCLGLFGNVARFLYISWLDNPWWVLPFELIQGVTHATVWAAACSYIQQNTEVELRSSAQGVMQGIYQGLGRGSGSILGGVIINRFGRFHSNERKFDSLILSCVRVLGSRLTFFFYGLLSAIVLGLFVHFNYYRKNEGYKFEEEVTDDPIMINDSNALAPHGVPSNPIARSVSRQNMGITNDPFQQQQHSVKNTNLTISSNIASSNNYNIDGINNNNTQQQPEYNAWDPNSAWN</sequence>
<dbReference type="CDD" id="cd17335">
    <property type="entry name" value="MFS_MFSD6"/>
    <property type="match status" value="1"/>
</dbReference>
<reference evidence="9 10" key="1">
    <citation type="journal article" date="2015" name="Parasit. Vectors">
        <title>Draft genome of the scabies mite.</title>
        <authorList>
            <person name="Rider S.D.Jr."/>
            <person name="Morgan M.S."/>
            <person name="Arlian L.G."/>
        </authorList>
    </citation>
    <scope>NUCLEOTIDE SEQUENCE [LARGE SCALE GENOMIC DNA]</scope>
    <source>
        <strain evidence="9">Arlian Lab</strain>
    </source>
</reference>
<dbReference type="VEuPathDB" id="VectorBase:SSCA003788"/>
<evidence type="ECO:0000313" key="9">
    <source>
        <dbReference type="EMBL" id="KPL98393.1"/>
    </source>
</evidence>
<comment type="caution">
    <text evidence="9">The sequence shown here is derived from an EMBL/GenBank/DDBJ whole genome shotgun (WGS) entry which is preliminary data.</text>
</comment>
<comment type="subcellular location">
    <subcellularLocation>
        <location evidence="1">Membrane</location>
        <topology evidence="1">Multi-pass membrane protein</topology>
    </subcellularLocation>
</comment>
<feature type="domain" description="Major facilitator superfamily associated" evidence="8">
    <location>
        <begin position="115"/>
        <end position="674"/>
    </location>
</feature>
<organism evidence="9 10">
    <name type="scientific">Sarcoptes scabiei</name>
    <name type="common">Itch mite</name>
    <name type="synonym">Acarus scabiei</name>
    <dbReference type="NCBI Taxonomy" id="52283"/>
    <lineage>
        <taxon>Eukaryota</taxon>
        <taxon>Metazoa</taxon>
        <taxon>Ecdysozoa</taxon>
        <taxon>Arthropoda</taxon>
        <taxon>Chelicerata</taxon>
        <taxon>Arachnida</taxon>
        <taxon>Acari</taxon>
        <taxon>Acariformes</taxon>
        <taxon>Sarcoptiformes</taxon>
        <taxon>Astigmata</taxon>
        <taxon>Psoroptidia</taxon>
        <taxon>Sarcoptoidea</taxon>
        <taxon>Sarcoptidae</taxon>
        <taxon>Sarcoptinae</taxon>
        <taxon>Sarcoptes</taxon>
    </lineage>
</organism>
<comment type="similarity">
    <text evidence="2">Belongs to the major facilitator superfamily. MFSD6 family.</text>
</comment>
<dbReference type="Proteomes" id="UP000616769">
    <property type="component" value="Unassembled WGS sequence"/>
</dbReference>
<keyword evidence="4 7" id="KW-1133">Transmembrane helix</keyword>
<evidence type="ECO:0000259" key="8">
    <source>
        <dbReference type="Pfam" id="PF12832"/>
    </source>
</evidence>
<dbReference type="EMBL" id="JXLN01000511">
    <property type="protein sequence ID" value="KPL98393.1"/>
    <property type="molecule type" value="Genomic_DNA"/>
</dbReference>
<gene>
    <name evidence="9" type="ORF">QR98_0003500</name>
</gene>
<evidence type="ECO:0000313" key="10">
    <source>
        <dbReference type="Proteomes" id="UP000616769"/>
    </source>
</evidence>
<evidence type="ECO:0000256" key="4">
    <source>
        <dbReference type="ARBA" id="ARBA00022989"/>
    </source>
</evidence>
<dbReference type="PANTHER" id="PTHR16172">
    <property type="entry name" value="MAJOR FACILITATOR SUPERFAMILY DOMAIN-CONTAINING PROTEIN 6-LIKE"/>
    <property type="match status" value="1"/>
</dbReference>
<accession>A0A131ZT53</accession>
<feature type="transmembrane region" description="Helical" evidence="7">
    <location>
        <begin position="178"/>
        <end position="197"/>
    </location>
</feature>
<name>A0A131ZT53_SARSC</name>
<proteinExistence type="inferred from homology"/>
<feature type="region of interest" description="Disordered" evidence="6">
    <location>
        <begin position="795"/>
        <end position="819"/>
    </location>
</feature>
<evidence type="ECO:0000256" key="1">
    <source>
        <dbReference type="ARBA" id="ARBA00004141"/>
    </source>
</evidence>
<dbReference type="Pfam" id="PF12832">
    <property type="entry name" value="MFS_1_like"/>
    <property type="match status" value="1"/>
</dbReference>
<evidence type="ECO:0000256" key="5">
    <source>
        <dbReference type="ARBA" id="ARBA00023136"/>
    </source>
</evidence>